<dbReference type="SUPFAM" id="SSF69179">
    <property type="entry name" value="Integrin domains"/>
    <property type="match status" value="1"/>
</dbReference>
<dbReference type="GO" id="GO:0007229">
    <property type="term" value="P:integrin-mediated signaling pathway"/>
    <property type="evidence" value="ECO:0007669"/>
    <property type="project" value="UniProtKB-KW"/>
</dbReference>
<dbReference type="InterPro" id="IPR032695">
    <property type="entry name" value="Integrin_dom_sf"/>
</dbReference>
<evidence type="ECO:0000256" key="2">
    <source>
        <dbReference type="ARBA" id="ARBA00023037"/>
    </source>
</evidence>
<evidence type="ECO:0000259" key="5">
    <source>
        <dbReference type="Pfam" id="PF20806"/>
    </source>
</evidence>
<evidence type="ECO:0000256" key="1">
    <source>
        <dbReference type="ARBA" id="ARBA00004479"/>
    </source>
</evidence>
<evidence type="ECO:0000256" key="4">
    <source>
        <dbReference type="ARBA" id="ARBA00023180"/>
    </source>
</evidence>
<dbReference type="GO" id="GO:0016020">
    <property type="term" value="C:membrane"/>
    <property type="evidence" value="ECO:0007669"/>
    <property type="project" value="UniProtKB-SubCell"/>
</dbReference>
<dbReference type="AlphaFoldDB" id="A0ABD0QGA2"/>
<organism evidence="6 7">
    <name type="scientific">Cirrhinus mrigala</name>
    <name type="common">Mrigala</name>
    <dbReference type="NCBI Taxonomy" id="683832"/>
    <lineage>
        <taxon>Eukaryota</taxon>
        <taxon>Metazoa</taxon>
        <taxon>Chordata</taxon>
        <taxon>Craniata</taxon>
        <taxon>Vertebrata</taxon>
        <taxon>Euteleostomi</taxon>
        <taxon>Actinopterygii</taxon>
        <taxon>Neopterygii</taxon>
        <taxon>Teleostei</taxon>
        <taxon>Ostariophysi</taxon>
        <taxon>Cypriniformes</taxon>
        <taxon>Cyprinidae</taxon>
        <taxon>Labeoninae</taxon>
        <taxon>Labeonini</taxon>
        <taxon>Cirrhinus</taxon>
    </lineage>
</organism>
<evidence type="ECO:0000256" key="3">
    <source>
        <dbReference type="ARBA" id="ARBA00023136"/>
    </source>
</evidence>
<comment type="caution">
    <text evidence="6">The sequence shown here is derived from an EMBL/GenBank/DDBJ whole genome shotgun (WGS) entry which is preliminary data.</text>
</comment>
<feature type="non-terminal residue" evidence="6">
    <location>
        <position position="1"/>
    </location>
</feature>
<name>A0ABD0QGA2_CIRMR</name>
<feature type="domain" description="Integrin alpha third immunoglobulin-like" evidence="5">
    <location>
        <begin position="1"/>
        <end position="71"/>
    </location>
</feature>
<sequence>VSAPEQVFLPIANWQPKENPVLEDDIGPLVQHIYELRNTGPSTFSKAILDVQWPYRFNNGSLLYITKIEGAQPS</sequence>
<evidence type="ECO:0000313" key="7">
    <source>
        <dbReference type="Proteomes" id="UP001529510"/>
    </source>
</evidence>
<protein>
    <recommendedName>
        <fullName evidence="5">Integrin alpha third immunoglobulin-like domain-containing protein</fullName>
    </recommendedName>
</protein>
<proteinExistence type="predicted"/>
<accession>A0ABD0QGA2</accession>
<keyword evidence="3" id="KW-0472">Membrane</keyword>
<keyword evidence="7" id="KW-1185">Reference proteome</keyword>
<dbReference type="Pfam" id="PF20806">
    <property type="entry name" value="Integrin_A_Ig_3"/>
    <property type="match status" value="1"/>
</dbReference>
<gene>
    <name evidence="6" type="ORF">M9458_019732</name>
</gene>
<keyword evidence="2" id="KW-0401">Integrin</keyword>
<dbReference type="Proteomes" id="UP001529510">
    <property type="component" value="Unassembled WGS sequence"/>
</dbReference>
<dbReference type="Gene3D" id="2.60.40.1530">
    <property type="entry name" value="ntegrin, alpha v. Chain A, domain 4"/>
    <property type="match status" value="1"/>
</dbReference>
<keyword evidence="4" id="KW-0325">Glycoprotein</keyword>
<dbReference type="EMBL" id="JAMKFB020000009">
    <property type="protein sequence ID" value="KAL0184036.1"/>
    <property type="molecule type" value="Genomic_DNA"/>
</dbReference>
<dbReference type="InterPro" id="IPR048286">
    <property type="entry name" value="Integrin_alpha_Ig-like_3"/>
</dbReference>
<comment type="subcellular location">
    <subcellularLocation>
        <location evidence="1">Membrane</location>
        <topology evidence="1">Single-pass type I membrane protein</topology>
    </subcellularLocation>
</comment>
<evidence type="ECO:0000313" key="6">
    <source>
        <dbReference type="EMBL" id="KAL0184036.1"/>
    </source>
</evidence>
<reference evidence="6 7" key="1">
    <citation type="submission" date="2024-05" db="EMBL/GenBank/DDBJ databases">
        <title>Genome sequencing and assembly of Indian major carp, Cirrhinus mrigala (Hamilton, 1822).</title>
        <authorList>
            <person name="Mohindra V."/>
            <person name="Chowdhury L.M."/>
            <person name="Lal K."/>
            <person name="Jena J.K."/>
        </authorList>
    </citation>
    <scope>NUCLEOTIDE SEQUENCE [LARGE SCALE GENOMIC DNA]</scope>
    <source>
        <strain evidence="6">CM1030</strain>
        <tissue evidence="6">Blood</tissue>
    </source>
</reference>